<feature type="domain" description="Metallo-beta-lactamase" evidence="1">
    <location>
        <begin position="14"/>
        <end position="210"/>
    </location>
</feature>
<organism evidence="2 3">
    <name type="scientific">Corynebacterium auriscanis</name>
    <dbReference type="NCBI Taxonomy" id="99807"/>
    <lineage>
        <taxon>Bacteria</taxon>
        <taxon>Bacillati</taxon>
        <taxon>Actinomycetota</taxon>
        <taxon>Actinomycetes</taxon>
        <taxon>Mycobacteriales</taxon>
        <taxon>Corynebacteriaceae</taxon>
        <taxon>Corynebacterium</taxon>
    </lineage>
</organism>
<dbReference type="PANTHER" id="PTHR46018">
    <property type="entry name" value="ZINC PHOSPHODIESTERASE ELAC PROTEIN 1"/>
    <property type="match status" value="1"/>
</dbReference>
<dbReference type="EMBL" id="JRVJ01000019">
    <property type="protein sequence ID" value="KGM18274.1"/>
    <property type="molecule type" value="Genomic_DNA"/>
</dbReference>
<dbReference type="PANTHER" id="PTHR46018:SF4">
    <property type="entry name" value="METALLO-HYDROLASE YHFI-RELATED"/>
    <property type="match status" value="1"/>
</dbReference>
<comment type="caution">
    <text evidence="2">The sequence shown here is derived from an EMBL/GenBank/DDBJ whole genome shotgun (WGS) entry which is preliminary data.</text>
</comment>
<sequence length="263" mass="28038">MLGCSGSVAGPQAPASGYLVRSEGTEDLLMDIGPGVLAAMQAAGDIDPAQCHMAFSHMHADHCLDFPSLLVWRRFHPTAPSGRVHDLIGPRIAFDHLSHAAGDFPDQPDDFSDTFAVSHYRVGTSQFDATRWPCTTMGGLQVFAAEAVHTTESYLLRVHDTQGASVVYTGDTAYTEHLVNLAQGADVLVCEATWCDRDSGMPQGMHMSGHDAGRVAAAAGVGKLILTHIPPWGDAQCALAAAKQHFDGPAEVAYPGMRVRWGM</sequence>
<evidence type="ECO:0000313" key="3">
    <source>
        <dbReference type="Proteomes" id="UP000030145"/>
    </source>
</evidence>
<dbReference type="CDD" id="cd07716">
    <property type="entry name" value="RNaseZ_short-form-like_MBL-fold"/>
    <property type="match status" value="1"/>
</dbReference>
<dbReference type="SMART" id="SM00849">
    <property type="entry name" value="Lactamase_B"/>
    <property type="match status" value="1"/>
</dbReference>
<name>A0A0A2DK29_9CORY</name>
<evidence type="ECO:0000259" key="1">
    <source>
        <dbReference type="SMART" id="SM00849"/>
    </source>
</evidence>
<keyword evidence="3" id="KW-1185">Reference proteome</keyword>
<dbReference type="GO" id="GO:0042781">
    <property type="term" value="F:3'-tRNA processing endoribonuclease activity"/>
    <property type="evidence" value="ECO:0007669"/>
    <property type="project" value="TreeGrafter"/>
</dbReference>
<dbReference type="InterPro" id="IPR001279">
    <property type="entry name" value="Metallo-B-lactamas"/>
</dbReference>
<evidence type="ECO:0000313" key="2">
    <source>
        <dbReference type="EMBL" id="KGM18274.1"/>
    </source>
</evidence>
<reference evidence="2 3" key="1">
    <citation type="submission" date="2014-10" db="EMBL/GenBank/DDBJ databases">
        <title>Whole Genome sequence of Corynebacterium auriscanis strain CIP 106629.</title>
        <authorList>
            <person name="Hassan S.S."/>
            <person name="Jamal S.B."/>
            <person name="Tiwari S."/>
            <person name="Oliveira L.D.C."/>
            <person name="Souza F."/>
            <person name="Mariano D.C."/>
            <person name="Almeida S."/>
            <person name="Dorella F."/>
            <person name="Pereira F."/>
            <person name="Carvalho A."/>
            <person name="Leal C.A."/>
            <person name="Soares S.D.C."/>
            <person name="Figueiredo H.C."/>
            <person name="Silva A."/>
            <person name="Azevedo V.A."/>
        </authorList>
    </citation>
    <scope>NUCLEOTIDE SEQUENCE [LARGE SCALE GENOMIC DNA]</scope>
    <source>
        <strain evidence="2 3">CIP 106629</strain>
    </source>
</reference>
<dbReference type="Pfam" id="PF12706">
    <property type="entry name" value="Lactamase_B_2"/>
    <property type="match status" value="1"/>
</dbReference>
<dbReference type="InterPro" id="IPR036866">
    <property type="entry name" value="RibonucZ/Hydroxyglut_hydro"/>
</dbReference>
<dbReference type="SUPFAM" id="SSF56281">
    <property type="entry name" value="Metallo-hydrolase/oxidoreductase"/>
    <property type="match status" value="1"/>
</dbReference>
<accession>A0A0A2DK29</accession>
<dbReference type="AlphaFoldDB" id="A0A0A2DK29"/>
<protein>
    <recommendedName>
        <fullName evidence="1">Metallo-beta-lactamase domain-containing protein</fullName>
    </recommendedName>
</protein>
<proteinExistence type="predicted"/>
<gene>
    <name evidence="2" type="ORF">MA47_09185</name>
</gene>
<dbReference type="Proteomes" id="UP000030145">
    <property type="component" value="Unassembled WGS sequence"/>
</dbReference>
<dbReference type="Gene3D" id="3.60.15.10">
    <property type="entry name" value="Ribonuclease Z/Hydroxyacylglutathione hydrolase-like"/>
    <property type="match status" value="1"/>
</dbReference>